<keyword evidence="3" id="KW-1185">Reference proteome</keyword>
<sequence>MQQIAETVVGPIEYRLEPGQSAESAAPCPVILVLNGGHASRDSRFGHEALVAEGFTVLTPSRPGYDDTPPTVGKTAQAAADAMVALLDALDIDTVDVIGISAAGPTALALASRRPDRVRRLVLECAMTLPWEPAIKRRASRLFGPSQGFTWAMVRGLLKLAPNLAMKAMLAEMTTLDASAVLQRMSAEDRAFVRRVFMTSSSGQGFVLDLEHAVSDLSAISVPVLAFYSPNDRTVPPAHAERVRAEVPGAELVSVPSDSHFIWIGPHSDRVWQQRLDFLRAGQA</sequence>
<dbReference type="OrthoDB" id="9773293at2"/>
<dbReference type="EMBL" id="SRMF01000018">
    <property type="protein sequence ID" value="TGG89979.1"/>
    <property type="molecule type" value="Genomic_DNA"/>
</dbReference>
<accession>A0A4Z0WAG0</accession>
<evidence type="ECO:0000313" key="2">
    <source>
        <dbReference type="EMBL" id="TGG89979.1"/>
    </source>
</evidence>
<protein>
    <submittedName>
        <fullName evidence="2">Alpha/beta hydrolase</fullName>
    </submittedName>
</protein>
<dbReference type="InterPro" id="IPR029058">
    <property type="entry name" value="AB_hydrolase_fold"/>
</dbReference>
<dbReference type="PRINTS" id="PR00111">
    <property type="entry name" value="ABHYDROLASE"/>
</dbReference>
<dbReference type="PANTHER" id="PTHR43433:SF1">
    <property type="entry name" value="BLL5160 PROTEIN"/>
    <property type="match status" value="1"/>
</dbReference>
<dbReference type="RefSeq" id="WP_135485057.1">
    <property type="nucleotide sequence ID" value="NZ_SRMF01000018.1"/>
</dbReference>
<comment type="caution">
    <text evidence="2">The sequence shown here is derived from an EMBL/GenBank/DDBJ whole genome shotgun (WGS) entry which is preliminary data.</text>
</comment>
<name>A0A4Z0WAG0_9GAMM</name>
<dbReference type="PANTHER" id="PTHR43433">
    <property type="entry name" value="HYDROLASE, ALPHA/BETA FOLD FAMILY PROTEIN"/>
    <property type="match status" value="1"/>
</dbReference>
<dbReference type="Gene3D" id="3.40.50.1820">
    <property type="entry name" value="alpha/beta hydrolase"/>
    <property type="match status" value="1"/>
</dbReference>
<dbReference type="Proteomes" id="UP000297475">
    <property type="component" value="Unassembled WGS sequence"/>
</dbReference>
<organism evidence="2 3">
    <name type="scientific">Natronospirillum operosum</name>
    <dbReference type="NCBI Taxonomy" id="2759953"/>
    <lineage>
        <taxon>Bacteria</taxon>
        <taxon>Pseudomonadati</taxon>
        <taxon>Pseudomonadota</taxon>
        <taxon>Gammaproteobacteria</taxon>
        <taxon>Oceanospirillales</taxon>
        <taxon>Natronospirillaceae</taxon>
        <taxon>Natronospirillum</taxon>
    </lineage>
</organism>
<feature type="domain" description="AB hydrolase-1" evidence="1">
    <location>
        <begin position="29"/>
        <end position="262"/>
    </location>
</feature>
<keyword evidence="2" id="KW-0378">Hydrolase</keyword>
<gene>
    <name evidence="2" type="ORF">E4656_19775</name>
</gene>
<reference evidence="2 3" key="1">
    <citation type="submission" date="2019-04" db="EMBL/GenBank/DDBJ databases">
        <title>Natronospirillum operosus gen. nov., sp. nov., a haloalkaliphilic satellite isolated from decaying biomass of laboratory culture of cyanobacterium Geitlerinema sp. and proposal of Natronospirillaceae fam. nov. and Saccharospirillaceae fam. nov.</title>
        <authorList>
            <person name="Kevbrin V."/>
            <person name="Boltyanskaya Y."/>
            <person name="Koziaeva V."/>
            <person name="Grouzdev D.S."/>
            <person name="Park M."/>
            <person name="Cho J."/>
        </authorList>
    </citation>
    <scope>NUCLEOTIDE SEQUENCE [LARGE SCALE GENOMIC DNA]</scope>
    <source>
        <strain evidence="2 3">G-116</strain>
    </source>
</reference>
<proteinExistence type="predicted"/>
<dbReference type="Pfam" id="PF00561">
    <property type="entry name" value="Abhydrolase_1"/>
    <property type="match status" value="1"/>
</dbReference>
<dbReference type="AlphaFoldDB" id="A0A4Z0WAG0"/>
<dbReference type="InterPro" id="IPR050471">
    <property type="entry name" value="AB_hydrolase"/>
</dbReference>
<dbReference type="SUPFAM" id="SSF53474">
    <property type="entry name" value="alpha/beta-Hydrolases"/>
    <property type="match status" value="1"/>
</dbReference>
<evidence type="ECO:0000259" key="1">
    <source>
        <dbReference type="Pfam" id="PF00561"/>
    </source>
</evidence>
<dbReference type="InterPro" id="IPR000073">
    <property type="entry name" value="AB_hydrolase_1"/>
</dbReference>
<dbReference type="GO" id="GO:0016787">
    <property type="term" value="F:hydrolase activity"/>
    <property type="evidence" value="ECO:0007669"/>
    <property type="project" value="UniProtKB-KW"/>
</dbReference>
<evidence type="ECO:0000313" key="3">
    <source>
        <dbReference type="Proteomes" id="UP000297475"/>
    </source>
</evidence>